<dbReference type="Pfam" id="PF14534">
    <property type="entry name" value="DUF4440"/>
    <property type="match status" value="1"/>
</dbReference>
<dbReference type="SUPFAM" id="SSF54427">
    <property type="entry name" value="NTF2-like"/>
    <property type="match status" value="1"/>
</dbReference>
<comment type="caution">
    <text evidence="2">The sequence shown here is derived from an EMBL/GenBank/DDBJ whole genome shotgun (WGS) entry which is preliminary data.</text>
</comment>
<dbReference type="Proteomes" id="UP001144805">
    <property type="component" value="Unassembled WGS sequence"/>
</dbReference>
<dbReference type="InterPro" id="IPR027843">
    <property type="entry name" value="DUF4440"/>
</dbReference>
<sequence length="150" mass="16166">MATQQHTPHPHAAMSPMSRKLADELQPLFDEIASCMDRGDAAEAIRLFTEDATVISPTGLRGTGHSGVQRVLASDMASILKGAHSHFTIESLRELGDTVFIDALHEVASTQAGGRAPLEIHVVLLARKSGGAWKLMEARPYAFMTPAKTH</sequence>
<keyword evidence="3" id="KW-1185">Reference proteome</keyword>
<evidence type="ECO:0000313" key="3">
    <source>
        <dbReference type="Proteomes" id="UP001144805"/>
    </source>
</evidence>
<evidence type="ECO:0000313" key="2">
    <source>
        <dbReference type="EMBL" id="MCX5570491.1"/>
    </source>
</evidence>
<gene>
    <name evidence="2" type="ORF">OSH07_14880</name>
</gene>
<protein>
    <submittedName>
        <fullName evidence="2">Nuclear transport factor 2 family protein</fullName>
    </submittedName>
</protein>
<organism evidence="2 3">
    <name type="scientific">Kaistia nematophila</name>
    <dbReference type="NCBI Taxonomy" id="2994654"/>
    <lineage>
        <taxon>Bacteria</taxon>
        <taxon>Pseudomonadati</taxon>
        <taxon>Pseudomonadota</taxon>
        <taxon>Alphaproteobacteria</taxon>
        <taxon>Hyphomicrobiales</taxon>
        <taxon>Kaistiaceae</taxon>
        <taxon>Kaistia</taxon>
    </lineage>
</organism>
<name>A0A9X3E2F8_9HYPH</name>
<proteinExistence type="predicted"/>
<dbReference type="AlphaFoldDB" id="A0A9X3E2F8"/>
<dbReference type="NCBIfam" id="TIGR02246">
    <property type="entry name" value="SgcJ/EcaC family oxidoreductase"/>
    <property type="match status" value="1"/>
</dbReference>
<evidence type="ECO:0000259" key="1">
    <source>
        <dbReference type="Pfam" id="PF14534"/>
    </source>
</evidence>
<accession>A0A9X3E2F8</accession>
<dbReference type="InterPro" id="IPR011944">
    <property type="entry name" value="Steroid_delta5-4_isomerase"/>
</dbReference>
<reference evidence="2" key="1">
    <citation type="submission" date="2022-11" db="EMBL/GenBank/DDBJ databases">
        <title>Biodiversity and phylogenetic relationships of bacteria.</title>
        <authorList>
            <person name="Machado R.A.R."/>
            <person name="Bhat A."/>
            <person name="Loulou A."/>
            <person name="Kallel S."/>
        </authorList>
    </citation>
    <scope>NUCLEOTIDE SEQUENCE</scope>
    <source>
        <strain evidence="2">K-TC2</strain>
    </source>
</reference>
<feature type="domain" description="DUF4440" evidence="1">
    <location>
        <begin position="27"/>
        <end position="135"/>
    </location>
</feature>
<dbReference type="InterPro" id="IPR032710">
    <property type="entry name" value="NTF2-like_dom_sf"/>
</dbReference>
<dbReference type="RefSeq" id="WP_266339461.1">
    <property type="nucleotide sequence ID" value="NZ_JAPKNK010000006.1"/>
</dbReference>
<dbReference type="Gene3D" id="3.10.450.50">
    <property type="match status" value="1"/>
</dbReference>
<dbReference type="EMBL" id="JAPKNK010000006">
    <property type="protein sequence ID" value="MCX5570491.1"/>
    <property type="molecule type" value="Genomic_DNA"/>
</dbReference>